<keyword evidence="4" id="KW-1185">Reference proteome</keyword>
<evidence type="ECO:0000313" key="4">
    <source>
        <dbReference type="Proteomes" id="UP001576780"/>
    </source>
</evidence>
<dbReference type="GO" id="GO:0016757">
    <property type="term" value="F:glycosyltransferase activity"/>
    <property type="evidence" value="ECO:0007669"/>
    <property type="project" value="UniProtKB-KW"/>
</dbReference>
<keyword evidence="3" id="KW-0808">Transferase</keyword>
<accession>A0ABV4WWJ2</accession>
<reference evidence="3 4" key="1">
    <citation type="submission" date="2024-09" db="EMBL/GenBank/DDBJ databases">
        <title>Floridaenema gen nov. (Aerosakkonemataceae, Aerosakkonematales ord. nov., Cyanobacteria) from benthic tropical and subtropical fresh waters, with the description of four new species.</title>
        <authorList>
            <person name="Moretto J.A."/>
            <person name="Berthold D.E."/>
            <person name="Lefler F.W."/>
            <person name="Huang I.-S."/>
            <person name="Laughinghouse H. IV."/>
        </authorList>
    </citation>
    <scope>NUCLEOTIDE SEQUENCE [LARGE SCALE GENOMIC DNA]</scope>
    <source>
        <strain evidence="3 4">BLCC-F167</strain>
    </source>
</reference>
<dbReference type="EMBL" id="JBHFNT010000300">
    <property type="protein sequence ID" value="MFB2839231.1"/>
    <property type="molecule type" value="Genomic_DNA"/>
</dbReference>
<feature type="domain" description="Glycosyltransferase subfamily 4-like N-terminal" evidence="2">
    <location>
        <begin position="15"/>
        <end position="156"/>
    </location>
</feature>
<keyword evidence="3" id="KW-0328">Glycosyltransferase</keyword>
<dbReference type="EC" id="2.4.-.-" evidence="3"/>
<proteinExistence type="predicted"/>
<evidence type="ECO:0000259" key="1">
    <source>
        <dbReference type="Pfam" id="PF00534"/>
    </source>
</evidence>
<dbReference type="CDD" id="cd03801">
    <property type="entry name" value="GT4_PimA-like"/>
    <property type="match status" value="1"/>
</dbReference>
<evidence type="ECO:0000313" key="3">
    <source>
        <dbReference type="EMBL" id="MFB2839231.1"/>
    </source>
</evidence>
<name>A0ABV4WWJ2_9CYAN</name>
<evidence type="ECO:0000259" key="2">
    <source>
        <dbReference type="Pfam" id="PF13439"/>
    </source>
</evidence>
<dbReference type="Proteomes" id="UP001576780">
    <property type="component" value="Unassembled WGS sequence"/>
</dbReference>
<dbReference type="Gene3D" id="3.40.50.2000">
    <property type="entry name" value="Glycogen Phosphorylase B"/>
    <property type="match status" value="2"/>
</dbReference>
<dbReference type="InterPro" id="IPR001296">
    <property type="entry name" value="Glyco_trans_1"/>
</dbReference>
<dbReference type="RefSeq" id="WP_413281512.1">
    <property type="nucleotide sequence ID" value="NZ_JBHFNT010000300.1"/>
</dbReference>
<dbReference type="InterPro" id="IPR028098">
    <property type="entry name" value="Glyco_trans_4-like_N"/>
</dbReference>
<comment type="caution">
    <text evidence="3">The sequence shown here is derived from an EMBL/GenBank/DDBJ whole genome shotgun (WGS) entry which is preliminary data.</text>
</comment>
<sequence length="358" mass="39366">MKILHLLNDVREIGNGIINVAIDLSCLQAKAGHQVAVASAGGEFEVLLAQYGVKHFVLNQARNPVNLIKATRFYREIVREFQPDIVQAHMMTGVVLARLLKPGFNYALISTVHNEFQRSAILMGLADRVIAISNAVAFSMMRRGIPKSKISVVYNGTLGSPRTRNISEYQPLVLSRPAIVTVAGMYHRKGIAELIDAFSKIAANFPGLHLYLVGNGPDRVIFENQAQNTAFSDRIHFVGFQPEPQKYLLSCDIFVLASHQEPFGLVLSEAREAGCAIVATNVDGIPEALDNGKAGILVTPKNSCALANALSNLLNSPEMLHKWQHQAKTNLEWLNVSRVNQETLAVYEEAIANFKETL</sequence>
<organism evidence="3 4">
    <name type="scientific">Floridaenema evergladense BLCC-F167</name>
    <dbReference type="NCBI Taxonomy" id="3153639"/>
    <lineage>
        <taxon>Bacteria</taxon>
        <taxon>Bacillati</taxon>
        <taxon>Cyanobacteriota</taxon>
        <taxon>Cyanophyceae</taxon>
        <taxon>Oscillatoriophycideae</taxon>
        <taxon>Aerosakkonematales</taxon>
        <taxon>Aerosakkonemataceae</taxon>
        <taxon>Floridanema</taxon>
        <taxon>Floridanema evergladense</taxon>
    </lineage>
</organism>
<dbReference type="SUPFAM" id="SSF53756">
    <property type="entry name" value="UDP-Glycosyltransferase/glycogen phosphorylase"/>
    <property type="match status" value="1"/>
</dbReference>
<protein>
    <submittedName>
        <fullName evidence="3">Glycosyltransferase family 4 protein</fullName>
        <ecNumber evidence="3">2.4.-.-</ecNumber>
    </submittedName>
</protein>
<dbReference type="Pfam" id="PF00534">
    <property type="entry name" value="Glycos_transf_1"/>
    <property type="match status" value="1"/>
</dbReference>
<feature type="domain" description="Glycosyl transferase family 1" evidence="1">
    <location>
        <begin position="175"/>
        <end position="328"/>
    </location>
</feature>
<dbReference type="PANTHER" id="PTHR12526:SF630">
    <property type="entry name" value="GLYCOSYLTRANSFERASE"/>
    <property type="match status" value="1"/>
</dbReference>
<dbReference type="PANTHER" id="PTHR12526">
    <property type="entry name" value="GLYCOSYLTRANSFERASE"/>
    <property type="match status" value="1"/>
</dbReference>
<dbReference type="Pfam" id="PF13439">
    <property type="entry name" value="Glyco_transf_4"/>
    <property type="match status" value="1"/>
</dbReference>
<gene>
    <name evidence="3" type="ORF">ACE1CA_32475</name>
</gene>